<evidence type="ECO:0000313" key="3">
    <source>
        <dbReference type="Proteomes" id="UP000010116"/>
    </source>
</evidence>
<dbReference type="AlphaFoldDB" id="J5KCJ6"/>
<feature type="transmembrane region" description="Helical" evidence="1">
    <location>
        <begin position="12"/>
        <end position="29"/>
    </location>
</feature>
<feature type="transmembrane region" description="Helical" evidence="1">
    <location>
        <begin position="58"/>
        <end position="74"/>
    </location>
</feature>
<evidence type="ECO:0000313" key="2">
    <source>
        <dbReference type="EMBL" id="EJP72828.1"/>
    </source>
</evidence>
<name>J5KCJ6_9GAMM</name>
<reference evidence="2 3" key="1">
    <citation type="journal article" date="2012" name="ISME J.">
        <title>Genomic insights to SAR86, an abundant and uncultivated marine bacterial lineage.</title>
        <authorList>
            <person name="Dupont C.L."/>
            <person name="Rusch D.B."/>
            <person name="Yooseph S."/>
            <person name="Lombardo M.J."/>
            <person name="Richter R.A."/>
            <person name="Valas R."/>
            <person name="Novotny M."/>
            <person name="Yee-Greenbaum J."/>
            <person name="Selengut J.D."/>
            <person name="Haft D.H."/>
            <person name="Halpern A.L."/>
            <person name="Lasken R.S."/>
            <person name="Nealson K."/>
            <person name="Friedman R."/>
            <person name="Venter J.C."/>
        </authorList>
    </citation>
    <scope>NUCLEOTIDE SEQUENCE [LARGE SCALE GENOMIC DNA]</scope>
</reference>
<evidence type="ECO:0000256" key="1">
    <source>
        <dbReference type="SAM" id="Phobius"/>
    </source>
</evidence>
<keyword evidence="1" id="KW-0472">Membrane</keyword>
<keyword evidence="1" id="KW-0812">Transmembrane</keyword>
<proteinExistence type="predicted"/>
<sequence length="75" mass="8564">MEQNEKPYQSLAWLATGILIIAAALASFVPELEYHHWAFISANTLWVYVGWLWKEQSLIVLNAGLTIIYILGLIF</sequence>
<organism evidence="2 3">
    <name type="scientific">SAR86 cluster bacterium SAR86B</name>
    <dbReference type="NCBI Taxonomy" id="1123867"/>
    <lineage>
        <taxon>Bacteria</taxon>
        <taxon>Pseudomonadati</taxon>
        <taxon>Pseudomonadota</taxon>
        <taxon>Gammaproteobacteria</taxon>
        <taxon>SAR86 cluster</taxon>
    </lineage>
</organism>
<dbReference type="EMBL" id="JH611185">
    <property type="protein sequence ID" value="EJP72828.1"/>
    <property type="molecule type" value="Genomic_DNA"/>
</dbReference>
<keyword evidence="1" id="KW-1133">Transmembrane helix</keyword>
<gene>
    <name evidence="2" type="ORF">NT02SARS_0727</name>
</gene>
<dbReference type="Proteomes" id="UP000010116">
    <property type="component" value="Unassembled WGS sequence"/>
</dbReference>
<protein>
    <submittedName>
        <fullName evidence="2">Uncharacterized protein</fullName>
    </submittedName>
</protein>
<dbReference type="HOGENOM" id="CLU_2668960_0_0_6"/>
<feature type="transmembrane region" description="Helical" evidence="1">
    <location>
        <begin position="35"/>
        <end position="53"/>
    </location>
</feature>
<accession>J5KCJ6</accession>